<dbReference type="HOGENOM" id="CLU_079734_0_0_1"/>
<reference evidence="3" key="1">
    <citation type="submission" date="2015-05" db="UniProtKB">
        <authorList>
            <consortium name="EnsemblMetazoa"/>
        </authorList>
    </citation>
    <scope>IDENTIFICATION</scope>
</reference>
<dbReference type="InParanoid" id="T1H7Y0"/>
<evidence type="ECO:0000313" key="3">
    <source>
        <dbReference type="EnsemblMetazoa" id="RPRC000112-PA"/>
    </source>
</evidence>
<name>T1H7Y0_RHOPR</name>
<evidence type="ECO:0000256" key="2">
    <source>
        <dbReference type="SAM" id="MobiDB-lite"/>
    </source>
</evidence>
<dbReference type="EnsemblMetazoa" id="RPRC000112-RA">
    <property type="protein sequence ID" value="RPRC000112-PA"/>
    <property type="gene ID" value="RPRC000112"/>
</dbReference>
<sequence>MSQETLDKFFSPITAKDSKRRRSSSSPDLSDKKLLRMDKDSAEIEGGSFQPSFLNEIKVMMKSMNEQISKLATKEDIGKLEEKIERVLTDNEKMTVELAGLKEENKQLRDRVGALENRVRRNNLIFRGVPDSADYEQAVKDICRNVLGLQEEVSIVQAFPISKSSATSENKVVLAEFLAYKDVLKINAKLRNIKDTGLNIHQDFEPETRLRRAKLLALRREVKRTSPNLRIRLRTDILLVTGNNGHVIKLKWGDEHGLRTTDGKDGMKALAELTGSDFSNFFKEGMEINAKAHRVSSQHHHRHS</sequence>
<dbReference type="Proteomes" id="UP000015103">
    <property type="component" value="Unassembled WGS sequence"/>
</dbReference>
<dbReference type="VEuPathDB" id="VectorBase:RPRC000112"/>
<feature type="region of interest" description="Disordered" evidence="2">
    <location>
        <begin position="1"/>
        <end position="35"/>
    </location>
</feature>
<evidence type="ECO:0000256" key="1">
    <source>
        <dbReference type="SAM" id="Coils"/>
    </source>
</evidence>
<dbReference type="AlphaFoldDB" id="T1H7Y0"/>
<protein>
    <submittedName>
        <fullName evidence="3">Uncharacterized protein</fullName>
    </submittedName>
</protein>
<evidence type="ECO:0000313" key="4">
    <source>
        <dbReference type="Proteomes" id="UP000015103"/>
    </source>
</evidence>
<keyword evidence="1" id="KW-0175">Coiled coil</keyword>
<feature type="coiled-coil region" evidence="1">
    <location>
        <begin position="54"/>
        <end position="118"/>
    </location>
</feature>
<dbReference type="EMBL" id="ACPB03006190">
    <property type="status" value="NOT_ANNOTATED_CDS"/>
    <property type="molecule type" value="Genomic_DNA"/>
</dbReference>
<accession>T1H7Y0</accession>
<proteinExistence type="predicted"/>
<keyword evidence="4" id="KW-1185">Reference proteome</keyword>
<organism evidence="3 4">
    <name type="scientific">Rhodnius prolixus</name>
    <name type="common">Triatomid bug</name>
    <dbReference type="NCBI Taxonomy" id="13249"/>
    <lineage>
        <taxon>Eukaryota</taxon>
        <taxon>Metazoa</taxon>
        <taxon>Ecdysozoa</taxon>
        <taxon>Arthropoda</taxon>
        <taxon>Hexapoda</taxon>
        <taxon>Insecta</taxon>
        <taxon>Pterygota</taxon>
        <taxon>Neoptera</taxon>
        <taxon>Paraneoptera</taxon>
        <taxon>Hemiptera</taxon>
        <taxon>Heteroptera</taxon>
        <taxon>Panheteroptera</taxon>
        <taxon>Cimicomorpha</taxon>
        <taxon>Reduviidae</taxon>
        <taxon>Triatominae</taxon>
        <taxon>Rhodnius</taxon>
    </lineage>
</organism>